<dbReference type="OMA" id="WVTHRSR"/>
<proteinExistence type="predicted"/>
<dbReference type="RefSeq" id="XP_040644181.1">
    <property type="nucleotide sequence ID" value="XM_040791125.1"/>
</dbReference>
<comment type="caution">
    <text evidence="1">The sequence shown here is derived from an EMBL/GenBank/DDBJ whole genome shotgun (WGS) entry which is preliminary data.</text>
</comment>
<name>A0A135L9I3_PENPA</name>
<evidence type="ECO:0000313" key="2">
    <source>
        <dbReference type="Proteomes" id="UP000070168"/>
    </source>
</evidence>
<dbReference type="OrthoDB" id="4922812at2759"/>
<dbReference type="AlphaFoldDB" id="A0A135L9I3"/>
<dbReference type="GeneID" id="63706425"/>
<reference evidence="1 2" key="1">
    <citation type="journal article" date="2016" name="BMC Genomics">
        <title>Genome sequencing and secondary metabolism of the postharvest pathogen Penicillium griseofulvum.</title>
        <authorList>
            <person name="Banani H."/>
            <person name="Marcet-Houben M."/>
            <person name="Ballester A.R."/>
            <person name="Abbruscato P."/>
            <person name="Gonzalez-Candelas L."/>
            <person name="Gabaldon T."/>
            <person name="Spadaro D."/>
        </authorList>
    </citation>
    <scope>NUCLEOTIDE SEQUENCE [LARGE SCALE GENOMIC DNA]</scope>
    <source>
        <strain evidence="1 2">PG3</strain>
    </source>
</reference>
<accession>A0A135L9I3</accession>
<sequence>MSGKFDIAPSIAHPFVYLAIILYHSRRHIPIYSAKFSKNKTCLYLHIGTGIMEWTRYHISKAWLGHEDILPQPIDVLSCFIWSWTTLVLVKTLRRGDPLTTRPPYQAGAVMRPLVSIASYLLRIPSLHKVSISALDGFLYARLAIFFFVYTPYLRGYSDSTFYSIAIPFAAAFSIHESRVPGAALAFIIVIAYTAKLNEWVSHRTKVLQATEARSRMDVVERYFISVMLSLGFAELDTLREVSGNDALMKPINDDVLTRRVLFTGLDLWKWEPGTYNKF</sequence>
<dbReference type="EMBL" id="LHQR01000070">
    <property type="protein sequence ID" value="KXG45645.1"/>
    <property type="molecule type" value="Genomic_DNA"/>
</dbReference>
<protein>
    <submittedName>
        <fullName evidence="1">Uncharacterized protein</fullName>
    </submittedName>
</protein>
<organism evidence="1 2">
    <name type="scientific">Penicillium patulum</name>
    <name type="common">Penicillium griseofulvum</name>
    <dbReference type="NCBI Taxonomy" id="5078"/>
    <lineage>
        <taxon>Eukaryota</taxon>
        <taxon>Fungi</taxon>
        <taxon>Dikarya</taxon>
        <taxon>Ascomycota</taxon>
        <taxon>Pezizomycotina</taxon>
        <taxon>Eurotiomycetes</taxon>
        <taxon>Eurotiomycetidae</taxon>
        <taxon>Eurotiales</taxon>
        <taxon>Aspergillaceae</taxon>
        <taxon>Penicillium</taxon>
    </lineage>
</organism>
<gene>
    <name evidence="1" type="ORF">PGRI_034120</name>
</gene>
<keyword evidence="2" id="KW-1185">Reference proteome</keyword>
<dbReference type="Proteomes" id="UP000070168">
    <property type="component" value="Unassembled WGS sequence"/>
</dbReference>
<evidence type="ECO:0000313" key="1">
    <source>
        <dbReference type="EMBL" id="KXG45645.1"/>
    </source>
</evidence>